<evidence type="ECO:0000256" key="3">
    <source>
        <dbReference type="ARBA" id="ARBA00022679"/>
    </source>
</evidence>
<dbReference type="OrthoDB" id="9794400at2"/>
<reference evidence="5 6" key="1">
    <citation type="journal article" date="2015" name="Genome Announc.">
        <title>Genome Sequence of a Sulfate-Reducing Thermophilic Bacterium, Thermodesulfobacterium commune DSM 2178T (Phylum Thermodesulfobacteria).</title>
        <authorList>
            <person name="Bhatnagar S."/>
            <person name="Badger J.H."/>
            <person name="Madupu R."/>
            <person name="Khouri H.M."/>
            <person name="O'Connor E.M."/>
            <person name="Robb F.T."/>
            <person name="Ward N.L."/>
            <person name="Eisen J.A."/>
        </authorList>
    </citation>
    <scope>NUCLEOTIDE SEQUENCE [LARGE SCALE GENOMIC DNA]</scope>
    <source>
        <strain evidence="5 6">DSM 2178</strain>
    </source>
</reference>
<accession>A0A075WY39</accession>
<protein>
    <recommendedName>
        <fullName evidence="4">RNA 2-O ribose methyltransferase substrate binding domain-containing protein</fullName>
    </recommendedName>
</protein>
<dbReference type="eggNOG" id="COG0566">
    <property type="taxonomic scope" value="Bacteria"/>
</dbReference>
<dbReference type="InterPro" id="IPR004441">
    <property type="entry name" value="rRNA_MeTrfase_TrmH"/>
</dbReference>
<keyword evidence="6" id="KW-1185">Reference proteome</keyword>
<dbReference type="SUPFAM" id="SSF55315">
    <property type="entry name" value="L30e-like"/>
    <property type="match status" value="1"/>
</dbReference>
<evidence type="ECO:0000256" key="2">
    <source>
        <dbReference type="ARBA" id="ARBA00022603"/>
    </source>
</evidence>
<dbReference type="GO" id="GO:0005829">
    <property type="term" value="C:cytosol"/>
    <property type="evidence" value="ECO:0007669"/>
    <property type="project" value="TreeGrafter"/>
</dbReference>
<dbReference type="PANTHER" id="PTHR46429">
    <property type="entry name" value="23S RRNA (GUANOSINE-2'-O-)-METHYLTRANSFERASE RLMB"/>
    <property type="match status" value="1"/>
</dbReference>
<dbReference type="InterPro" id="IPR013123">
    <property type="entry name" value="SpoU_subst-bd"/>
</dbReference>
<dbReference type="SUPFAM" id="SSF75217">
    <property type="entry name" value="alpha/beta knot"/>
    <property type="match status" value="1"/>
</dbReference>
<feature type="domain" description="RNA 2-O ribose methyltransferase substrate binding" evidence="4">
    <location>
        <begin position="4"/>
        <end position="79"/>
    </location>
</feature>
<gene>
    <name evidence="5" type="ORF">HL41_00915</name>
</gene>
<dbReference type="Pfam" id="PF08032">
    <property type="entry name" value="SpoU_sub_bind"/>
    <property type="match status" value="1"/>
</dbReference>
<dbReference type="Proteomes" id="UP000028481">
    <property type="component" value="Chromosome"/>
</dbReference>
<dbReference type="AlphaFoldDB" id="A0A075WY39"/>
<dbReference type="KEGG" id="tcm:HL41_00915"/>
<evidence type="ECO:0000313" key="6">
    <source>
        <dbReference type="Proteomes" id="UP000028481"/>
    </source>
</evidence>
<dbReference type="EMBL" id="CP008796">
    <property type="protein sequence ID" value="AIH03502.1"/>
    <property type="molecule type" value="Genomic_DNA"/>
</dbReference>
<dbReference type="CDD" id="cd18103">
    <property type="entry name" value="SpoU-like_RlmB"/>
    <property type="match status" value="1"/>
</dbReference>
<dbReference type="PANTHER" id="PTHR46429:SF1">
    <property type="entry name" value="23S RRNA (GUANOSINE-2'-O-)-METHYLTRANSFERASE RLMB"/>
    <property type="match status" value="1"/>
</dbReference>
<dbReference type="HOGENOM" id="CLU_021322_0_1_0"/>
<keyword evidence="3" id="KW-0808">Transferase</keyword>
<dbReference type="GO" id="GO:0008173">
    <property type="term" value="F:RNA methyltransferase activity"/>
    <property type="evidence" value="ECO:0007669"/>
    <property type="project" value="InterPro"/>
</dbReference>
<dbReference type="STRING" id="289377.HL41_00915"/>
<evidence type="ECO:0000313" key="5">
    <source>
        <dbReference type="EMBL" id="AIH03502.1"/>
    </source>
</evidence>
<dbReference type="GO" id="GO:0003723">
    <property type="term" value="F:RNA binding"/>
    <property type="evidence" value="ECO:0007669"/>
    <property type="project" value="InterPro"/>
</dbReference>
<dbReference type="RefSeq" id="WP_038063287.1">
    <property type="nucleotide sequence ID" value="NZ_CP008796.1"/>
</dbReference>
<keyword evidence="2" id="KW-0489">Methyltransferase</keyword>
<dbReference type="InterPro" id="IPR001537">
    <property type="entry name" value="SpoU_MeTrfase"/>
</dbReference>
<proteinExistence type="inferred from homology"/>
<dbReference type="GO" id="GO:0032259">
    <property type="term" value="P:methylation"/>
    <property type="evidence" value="ECO:0007669"/>
    <property type="project" value="UniProtKB-KW"/>
</dbReference>
<dbReference type="InterPro" id="IPR029028">
    <property type="entry name" value="Alpha/beta_knot_MTases"/>
</dbReference>
<dbReference type="NCBIfam" id="TIGR00186">
    <property type="entry name" value="rRNA_methyl_3"/>
    <property type="match status" value="1"/>
</dbReference>
<evidence type="ECO:0000256" key="1">
    <source>
        <dbReference type="ARBA" id="ARBA00007228"/>
    </source>
</evidence>
<dbReference type="SMART" id="SM00967">
    <property type="entry name" value="SpoU_sub_bind"/>
    <property type="match status" value="1"/>
</dbReference>
<dbReference type="PaxDb" id="289377-HL41_00915"/>
<evidence type="ECO:0000259" key="4">
    <source>
        <dbReference type="SMART" id="SM00967"/>
    </source>
</evidence>
<dbReference type="Gene3D" id="3.30.1330.30">
    <property type="match status" value="1"/>
</dbReference>
<sequence length="245" mass="27072">MTSFIYGINPVLEALKNNPQSIEKIWFDKNRLSGKKYQILEKAKKLGIPVKISEKLPPKIPAHLNTQGVVAYLLTFNYADLEDIVANWEKRSEVPLVVMLDEVEDPHNVGAIIRSADASGVHGVVIPKVRACEVTETVAKVSAGAVFNLPIAKVTNLKHALQFFKEKGLWVLGLTHKAEKSIYQLDLKIPLVLIVGNEGKGIRPGILEQCDFLAKIPMKGKVESLNVSVAAAIALFETQRQRSIF</sequence>
<dbReference type="GO" id="GO:0006396">
    <property type="term" value="P:RNA processing"/>
    <property type="evidence" value="ECO:0007669"/>
    <property type="project" value="InterPro"/>
</dbReference>
<organism evidence="5 6">
    <name type="scientific">Thermodesulfobacterium commune DSM 2178</name>
    <dbReference type="NCBI Taxonomy" id="289377"/>
    <lineage>
        <taxon>Bacteria</taxon>
        <taxon>Pseudomonadati</taxon>
        <taxon>Thermodesulfobacteriota</taxon>
        <taxon>Thermodesulfobacteria</taxon>
        <taxon>Thermodesulfobacteriales</taxon>
        <taxon>Thermodesulfobacteriaceae</taxon>
        <taxon>Thermodesulfobacterium</taxon>
    </lineage>
</organism>
<dbReference type="InterPro" id="IPR029026">
    <property type="entry name" value="tRNA_m1G_MTases_N"/>
</dbReference>
<name>A0A075WY39_9BACT</name>
<dbReference type="Gene3D" id="3.40.1280.10">
    <property type="match status" value="1"/>
</dbReference>
<comment type="similarity">
    <text evidence="1">Belongs to the class IV-like SAM-binding methyltransferase superfamily. RNA methyltransferase TrmH family.</text>
</comment>
<dbReference type="InterPro" id="IPR029064">
    <property type="entry name" value="Ribosomal_eL30-like_sf"/>
</dbReference>
<dbReference type="FunFam" id="3.40.1280.10:FF:000008">
    <property type="entry name" value="Group 3 RNA methyltransferase TrmH"/>
    <property type="match status" value="1"/>
</dbReference>
<dbReference type="Pfam" id="PF00588">
    <property type="entry name" value="SpoU_methylase"/>
    <property type="match status" value="1"/>
</dbReference>